<name>A0A6B1DSR7_9CHLR</name>
<proteinExistence type="inferred from homology"/>
<evidence type="ECO:0000256" key="1">
    <source>
        <dbReference type="ARBA" id="ARBA00007261"/>
    </source>
</evidence>
<dbReference type="EMBL" id="VXPY01000032">
    <property type="protein sequence ID" value="MYD89723.1"/>
    <property type="molecule type" value="Genomic_DNA"/>
</dbReference>
<dbReference type="PANTHER" id="PTHR11851">
    <property type="entry name" value="METALLOPROTEASE"/>
    <property type="match status" value="1"/>
</dbReference>
<evidence type="ECO:0000259" key="2">
    <source>
        <dbReference type="Pfam" id="PF00675"/>
    </source>
</evidence>
<dbReference type="InterPro" id="IPR050361">
    <property type="entry name" value="MPP/UQCRC_Complex"/>
</dbReference>
<evidence type="ECO:0000259" key="3">
    <source>
        <dbReference type="Pfam" id="PF05193"/>
    </source>
</evidence>
<feature type="domain" description="Peptidase M16 C-terminal" evidence="3">
    <location>
        <begin position="204"/>
        <end position="381"/>
    </location>
</feature>
<organism evidence="4">
    <name type="scientific">Caldilineaceae bacterium SB0662_bin_9</name>
    <dbReference type="NCBI Taxonomy" id="2605258"/>
    <lineage>
        <taxon>Bacteria</taxon>
        <taxon>Bacillati</taxon>
        <taxon>Chloroflexota</taxon>
        <taxon>Caldilineae</taxon>
        <taxon>Caldilineales</taxon>
        <taxon>Caldilineaceae</taxon>
    </lineage>
</organism>
<dbReference type="Pfam" id="PF05193">
    <property type="entry name" value="Peptidase_M16_C"/>
    <property type="match status" value="2"/>
</dbReference>
<comment type="similarity">
    <text evidence="1">Belongs to the peptidase M16 family.</text>
</comment>
<reference evidence="4" key="1">
    <citation type="submission" date="2019-09" db="EMBL/GenBank/DDBJ databases">
        <title>Characterisation of the sponge microbiome using genome-centric metagenomics.</title>
        <authorList>
            <person name="Engelberts J.P."/>
            <person name="Robbins S.J."/>
            <person name="De Goeij J.M."/>
            <person name="Aranda M."/>
            <person name="Bell S.C."/>
            <person name="Webster N.S."/>
        </authorList>
    </citation>
    <scope>NUCLEOTIDE SEQUENCE</scope>
    <source>
        <strain evidence="4">SB0662_bin_9</strain>
    </source>
</reference>
<sequence length="870" mass="95679">MSVRIAARLSLCTLAVLTLWLALLPPVSGQRALALDSIRDDVTVTSLDNGLTVILAPKDGAPVATVNAWIGVGSMHEPPEHNGIAHFFEHMIFYGSEEYAGTVDAVIEGWGGTSNASTSFDWTQYYITVPSQHVEDAVAMLADMLINGHYTEQDLQTERDVVLREGDQRNDDPDSYLAYQSWEAFYGDHPYGQPILGTTETVSSITLETFEEWLDTYYVPNNMTVIVAGDFDPDAALQAVDNAFGGMEPRELPEFNPPELSPRTAIETLEIARDIEQERVRLMWRGPAAQDLDDQIALDVLLYVLSGGRSSRIYRDIVRDLGVVTSADAGYFTTQLPSIFQLSAQYPPERAGVVRAALLDQMERVLDGDLTEEEVETAKTVLIAQWDRSAERSRSIASTLGFYATVMGQPNFAFEYLDRIRTITPDDIVQMARKYVDLGSQLEVRMVPMDAEAPAADTSEDLMVLDNGLRLILRQDTSTNVVAFQTFVGTGTSVETAANSGISTFTNALMLRGTEDQTEEEIFLDIENLGATLGQSQLPDMANVTLVATADTWTEAFPIYVDVLTRPAFTEEEFNRLKTERLLDLEASLDDKFGVIYDQLLAGLYGDSGYGSPELGTLDTIEALTLDNVKEFHSRHYVPDNMVISVTGNVDPQLLALRLESAFESLEGTGDSIEHGSRTIDLAATMEPTVARPDANLAWIVMGYPAPGVGDDDYAVMKVINSIVGSGAASRMFTTLREEQGLAYSTGSFFPSRSGTSHLALYAIVLPDNKESTIAGIRAILQDVAENGVDQDELDLAVNREIGSFIRRRETSSGRAFDIGWYEMLGAGIQLDAEYPDRLRAVTTEDVQRVAADYFNRFHVVSVLEPEASE</sequence>
<feature type="domain" description="Peptidase M16 N-terminal" evidence="2">
    <location>
        <begin position="54"/>
        <end position="198"/>
    </location>
</feature>
<accession>A0A6B1DSR7</accession>
<comment type="caution">
    <text evidence="4">The sequence shown here is derived from an EMBL/GenBank/DDBJ whole genome shotgun (WGS) entry which is preliminary data.</text>
</comment>
<dbReference type="Pfam" id="PF00675">
    <property type="entry name" value="Peptidase_M16"/>
    <property type="match status" value="2"/>
</dbReference>
<gene>
    <name evidence="4" type="ORF">F4Y08_05200</name>
</gene>
<dbReference type="Gene3D" id="3.30.830.10">
    <property type="entry name" value="Metalloenzyme, LuxS/M16 peptidase-like"/>
    <property type="match status" value="4"/>
</dbReference>
<dbReference type="AlphaFoldDB" id="A0A6B1DSR7"/>
<evidence type="ECO:0000313" key="4">
    <source>
        <dbReference type="EMBL" id="MYD89723.1"/>
    </source>
</evidence>
<dbReference type="InterPro" id="IPR011765">
    <property type="entry name" value="Pept_M16_N"/>
</dbReference>
<dbReference type="InterPro" id="IPR007863">
    <property type="entry name" value="Peptidase_M16_C"/>
</dbReference>
<dbReference type="SUPFAM" id="SSF63411">
    <property type="entry name" value="LuxS/MPP-like metallohydrolase"/>
    <property type="match status" value="4"/>
</dbReference>
<dbReference type="InterPro" id="IPR011249">
    <property type="entry name" value="Metalloenz_LuxS/M16"/>
</dbReference>
<dbReference type="GO" id="GO:0046872">
    <property type="term" value="F:metal ion binding"/>
    <property type="evidence" value="ECO:0007669"/>
    <property type="project" value="InterPro"/>
</dbReference>
<dbReference type="PANTHER" id="PTHR11851:SF49">
    <property type="entry name" value="MITOCHONDRIAL-PROCESSING PEPTIDASE SUBUNIT ALPHA"/>
    <property type="match status" value="1"/>
</dbReference>
<feature type="domain" description="Peptidase M16 C-terminal" evidence="3">
    <location>
        <begin position="624"/>
        <end position="799"/>
    </location>
</feature>
<feature type="domain" description="Peptidase M16 N-terminal" evidence="2">
    <location>
        <begin position="472"/>
        <end position="612"/>
    </location>
</feature>
<protein>
    <submittedName>
        <fullName evidence="4">Insulinase family protein</fullName>
    </submittedName>
</protein>